<dbReference type="GO" id="GO:0061608">
    <property type="term" value="F:nuclear import signal receptor activity"/>
    <property type="evidence" value="ECO:0000318"/>
    <property type="project" value="GO_Central"/>
</dbReference>
<dbReference type="InterPro" id="IPR016024">
    <property type="entry name" value="ARM-type_fold"/>
</dbReference>
<dbReference type="STRING" id="185431.Q38D75"/>
<dbReference type="PANTHER" id="PTHR10527">
    <property type="entry name" value="IMPORTIN BETA"/>
    <property type="match status" value="1"/>
</dbReference>
<keyword evidence="2" id="KW-0813">Transport</keyword>
<dbReference type="SUPFAM" id="SSF48371">
    <property type="entry name" value="ARM repeat"/>
    <property type="match status" value="1"/>
</dbReference>
<evidence type="ECO:0000256" key="4">
    <source>
        <dbReference type="ARBA" id="ARBA00022737"/>
    </source>
</evidence>
<dbReference type="AlphaFoldDB" id="Q38D75"/>
<evidence type="ECO:0008006" key="8">
    <source>
        <dbReference type="Google" id="ProtNLM"/>
    </source>
</evidence>
<keyword evidence="3" id="KW-0963">Cytoplasm</keyword>
<dbReference type="GO" id="GO:0006606">
    <property type="term" value="P:protein import into nucleus"/>
    <property type="evidence" value="ECO:0000318"/>
    <property type="project" value="GO_Central"/>
</dbReference>
<accession>Q38D75</accession>
<name>Q38D75_TRYB2</name>
<comment type="subcellular location">
    <subcellularLocation>
        <location evidence="1">Cytoplasm</location>
    </subcellularLocation>
</comment>
<proteinExistence type="predicted"/>
<dbReference type="GO" id="GO:0006406">
    <property type="term" value="P:mRNA export from nucleus"/>
    <property type="evidence" value="ECO:0000315"/>
    <property type="project" value="GeneDB"/>
</dbReference>
<keyword evidence="4" id="KW-0677">Repeat</keyword>
<dbReference type="GO" id="GO:0005737">
    <property type="term" value="C:cytoplasm"/>
    <property type="evidence" value="ECO:0000314"/>
    <property type="project" value="GeneDB"/>
</dbReference>
<dbReference type="InterPro" id="IPR011989">
    <property type="entry name" value="ARM-like"/>
</dbReference>
<evidence type="ECO:0000313" key="7">
    <source>
        <dbReference type="Proteomes" id="UP000008524"/>
    </source>
</evidence>
<keyword evidence="5" id="KW-0653">Protein transport</keyword>
<dbReference type="InterPro" id="IPR040122">
    <property type="entry name" value="Importin_beta"/>
</dbReference>
<dbReference type="GO" id="GO:0005634">
    <property type="term" value="C:nucleus"/>
    <property type="evidence" value="ECO:0000314"/>
    <property type="project" value="GeneDB"/>
</dbReference>
<dbReference type="eggNOG" id="KOG2023">
    <property type="taxonomic scope" value="Eukaryota"/>
</dbReference>
<dbReference type="InParanoid" id="Q38D75"/>
<gene>
    <name evidence="6" type="ORF">Tb09.211.4360</name>
</gene>
<evidence type="ECO:0000256" key="3">
    <source>
        <dbReference type="ARBA" id="ARBA00022490"/>
    </source>
</evidence>
<dbReference type="OMA" id="AQEGAMS"/>
<dbReference type="EMBL" id="CM000207">
    <property type="protein sequence ID" value="EAN77245.1"/>
    <property type="molecule type" value="Genomic_DNA"/>
</dbReference>
<dbReference type="GeneID" id="3661084"/>
<evidence type="ECO:0000256" key="2">
    <source>
        <dbReference type="ARBA" id="ARBA00022448"/>
    </source>
</evidence>
<evidence type="ECO:0000256" key="5">
    <source>
        <dbReference type="ARBA" id="ARBA00022927"/>
    </source>
</evidence>
<evidence type="ECO:0000256" key="1">
    <source>
        <dbReference type="ARBA" id="ARBA00004496"/>
    </source>
</evidence>
<dbReference type="FunCoup" id="Q38D75">
    <property type="interactions" value="654"/>
</dbReference>
<protein>
    <recommendedName>
        <fullName evidence="8">Importin 1</fullName>
    </recommendedName>
</protein>
<dbReference type="KEGG" id="tbr:Tb09.211.4360"/>
<reference evidence="6 7" key="1">
    <citation type="journal article" date="2005" name="Science">
        <title>Comparative genomics of trypanosomatid parasitic protozoa.</title>
        <authorList>
            <person name="El-Sayed N.M."/>
            <person name="Myler P.J."/>
            <person name="Blandin G."/>
            <person name="Berriman M."/>
            <person name="Crabtree J."/>
            <person name="Aggarwal G."/>
            <person name="Caler E."/>
            <person name="Renauld H."/>
            <person name="Worthey E.A."/>
            <person name="Hertz-Fowler C."/>
            <person name="Ghedin E."/>
            <person name="Peacock C."/>
            <person name="Bartholomeu D.C."/>
            <person name="Haas B.J."/>
            <person name="Tran A.N."/>
            <person name="Wortman J.R."/>
            <person name="Alsmark U.C."/>
            <person name="Angiuoli S."/>
            <person name="Anupama A."/>
            <person name="Badger J."/>
            <person name="Bringaud F."/>
            <person name="Cadag E."/>
            <person name="Carlton J.M."/>
            <person name="Cerqueira G.C."/>
            <person name="Creasy T."/>
            <person name="Delcher A.L."/>
            <person name="Djikeng A."/>
            <person name="Embley T.M."/>
            <person name="Hauser C."/>
            <person name="Ivens A.C."/>
            <person name="Kummerfeld S.K."/>
            <person name="Pereira-Leal J.B."/>
            <person name="Nilsson D."/>
            <person name="Peterson J."/>
            <person name="Salzberg S.L."/>
            <person name="Shallom J."/>
            <person name="Silva J.C."/>
            <person name="Sundaram J."/>
            <person name="Westenberger S."/>
            <person name="White O."/>
            <person name="Melville S.E."/>
            <person name="Donelson J.E."/>
            <person name="Andersson B."/>
            <person name="Stuart K.D."/>
            <person name="Hall N."/>
        </authorList>
    </citation>
    <scope>NUCLEOTIDE SEQUENCE [LARGE SCALE GENOMIC DNA]</scope>
    <source>
        <strain evidence="6 7">927/4 GUTat10.1</strain>
    </source>
</reference>
<dbReference type="GO" id="GO:0005643">
    <property type="term" value="C:nuclear pore"/>
    <property type="evidence" value="ECO:0000314"/>
    <property type="project" value="GeneDB"/>
</dbReference>
<evidence type="ECO:0000313" key="6">
    <source>
        <dbReference type="EMBL" id="EAN77245.1"/>
    </source>
</evidence>
<dbReference type="GO" id="GO:0008139">
    <property type="term" value="F:nuclear localization sequence binding"/>
    <property type="evidence" value="ECO:0000318"/>
    <property type="project" value="GO_Central"/>
</dbReference>
<dbReference type="RefSeq" id="XP_827575.1">
    <property type="nucleotide sequence ID" value="XM_822482.1"/>
</dbReference>
<reference evidence="6 7" key="2">
    <citation type="journal article" date="2005" name="Science">
        <title>The genome of the African trypanosome Trypanosoma brucei.</title>
        <authorList>
            <person name="Berriman M."/>
            <person name="Ghedin E."/>
            <person name="Hertz-Fowler C."/>
            <person name="Blandin G."/>
            <person name="Renauld H."/>
            <person name="Bartholomeu D.C."/>
            <person name="Lennard N.J."/>
            <person name="Caler E."/>
            <person name="Hamlin N.E."/>
            <person name="Haas B."/>
            <person name="Bohme U."/>
            <person name="Hannick L."/>
            <person name="Aslett M.A."/>
            <person name="Shallom J."/>
            <person name="Marcello L."/>
            <person name="Hou L."/>
            <person name="Wickstead B."/>
            <person name="Alsmark U.C."/>
            <person name="Arrowsmith C."/>
            <person name="Atkin R.J."/>
            <person name="Barron A.J."/>
            <person name="Bringaud F."/>
            <person name="Brooks K."/>
            <person name="Carrington M."/>
            <person name="Cherevach I."/>
            <person name="Chillingworth T.J."/>
            <person name="Churcher C."/>
            <person name="Clark L.N."/>
            <person name="Corton C.H."/>
            <person name="Cronin A."/>
            <person name="Davies R.M."/>
            <person name="Doggett J."/>
            <person name="Djikeng A."/>
            <person name="Feldblyum T."/>
            <person name="Field M.C."/>
            <person name="Fraser A."/>
            <person name="Goodhead I."/>
            <person name="Hance Z."/>
            <person name="Harper D."/>
            <person name="Harris B.R."/>
            <person name="Hauser H."/>
            <person name="Hostetler J."/>
            <person name="Ivens A."/>
            <person name="Jagels K."/>
            <person name="Johnson D."/>
            <person name="Johnson J."/>
            <person name="Jones K."/>
            <person name="Kerhornou A.X."/>
            <person name="Koo H."/>
            <person name="Larke N."/>
            <person name="Landfear S."/>
            <person name="Larkin C."/>
            <person name="Leech V."/>
            <person name="Line A."/>
            <person name="Lord A."/>
            <person name="Macleod A."/>
            <person name="Mooney P.J."/>
            <person name="Moule S."/>
            <person name="Martin D.M."/>
            <person name="Morgan G.W."/>
            <person name="Mungall K."/>
            <person name="Norbertczak H."/>
            <person name="Ormond D."/>
            <person name="Pai G."/>
            <person name="Peacock C.S."/>
            <person name="Peterson J."/>
            <person name="Quail M.A."/>
            <person name="Rabbinowitsch E."/>
            <person name="Rajandream M.A."/>
            <person name="Reitter C."/>
            <person name="Salzberg S.L."/>
            <person name="Sanders M."/>
            <person name="Schobel S."/>
            <person name="Sharp S."/>
            <person name="Simmonds M."/>
            <person name="Simpson A.J."/>
            <person name="Tallon L."/>
            <person name="Turner C.M."/>
            <person name="Tait A."/>
            <person name="Tivey A.R."/>
            <person name="Van Aken S."/>
            <person name="Walker D."/>
            <person name="Wanless D."/>
            <person name="Wang S."/>
            <person name="White B."/>
            <person name="White O."/>
            <person name="Whitehead S."/>
            <person name="Woodward J."/>
            <person name="Wortman J."/>
            <person name="Adams M.D."/>
            <person name="Embley T.M."/>
            <person name="Gull K."/>
            <person name="Ullu E."/>
            <person name="Barry J.D."/>
            <person name="Fairlamb A.H."/>
            <person name="Opperdoes F."/>
            <person name="Barrell B.G."/>
            <person name="Donelson J.E."/>
            <person name="Hall N."/>
            <person name="Fraser C.M."/>
            <person name="Melville S.E."/>
            <person name="El-Sayed N.M."/>
        </authorList>
    </citation>
    <scope>NUCLEOTIDE SEQUENCE [LARGE SCALE GENOMIC DNA]</scope>
    <source>
        <strain evidence="6 7">927/4 GUTat10.1</strain>
    </source>
</reference>
<keyword evidence="7" id="KW-1185">Reference proteome</keyword>
<dbReference type="Proteomes" id="UP000008524">
    <property type="component" value="Chromosome 9"/>
</dbReference>
<dbReference type="PaxDb" id="5691-EAN77245"/>
<dbReference type="Gene3D" id="1.25.10.10">
    <property type="entry name" value="Leucine-rich Repeat Variant"/>
    <property type="match status" value="1"/>
</dbReference>
<dbReference type="Pfam" id="PF13513">
    <property type="entry name" value="HEAT_EZ"/>
    <property type="match status" value="1"/>
</dbReference>
<sequence>MRRSVVAQGFSSFFTSHLSNNYYFGDYPIAVMGSVGQAILIALASASDPDPGVRHRGEAQLLELKANPHAFFTSCAELLVDANVPVRGRQLVGFMLKNSLSHPCCVQNPGLQNSVMTQAVVDADFSIRSVACTIISCAVRDGHWPVDPVVKVLTEIITTRRGDISALHGAMRALSQIVDDCVQLLDMRRLTGAVVEAILPFLQAPVAPGREGEEVQLGALEAMAILLEQAGMEVNNVSYASLQPHALTVLESCLHNLQNPPSDRLATRCVKCLVLVLCFHEAIPDHLFHNLANLMSLMMTSVEGRGEEIRIEATEFWRGCLCFPRFATLIEPMLDSLIPVLIHSMVYSEMEIGMLQANAEDWNVPDKIDEIRPRHYQARVNDTAADEDEDGGDGDGDEVEEWNLRRVSALTLDTIAEYYGERIVFTVLTSIDDMMQPSKPWQLLEAAILALGAIMDGCFSFMTPYLKDISDRLLQLLRDPSAHFLVVSISLWTGTQIGQYFVSDAEILKNFLTCVLQRMQSPSKLVQESATAALQKIINLCDDGQLSNEVPVIVGSITQCLRGYQLKNRVLLLETLETVCDVLEEPLRSSPDSVEALMGPLGAIWSETSNDSPLIFSFFSCMSGVCRAIGPSIQPALAREVFERSYQMLLLHVQKRAEAKQLGEDPPEYEFLVTSGDLLSGLFDALGGTLEPLVEQCNPALISTVIQMTLDEDIEVRRSGFSLLGDVAKNVPVLVQQRLGDVVKSAMDNLADFSDNTSSVASNVAWCLCNLLENQMDVNGVQMLDVTNGLPQLFAAIAHILGGRSLTADMRNMVENMCVCLGYMLYTNPEVESISGCPLELFAERFCMYMRNVKDGPHTEAALKGFIGATRQKVPFVVGLLHLFFDLAISVASSSAELKGSILELLNAAKAHNPSLWQEKMLQYSEQLRVRLYHVYGIQ</sequence>
<organism evidence="6 7">
    <name type="scientific">Trypanosoma brucei brucei (strain 927/4 GUTat10.1)</name>
    <dbReference type="NCBI Taxonomy" id="185431"/>
    <lineage>
        <taxon>Eukaryota</taxon>
        <taxon>Discoba</taxon>
        <taxon>Euglenozoa</taxon>
        <taxon>Kinetoplastea</taxon>
        <taxon>Metakinetoplastina</taxon>
        <taxon>Trypanosomatida</taxon>
        <taxon>Trypanosomatidae</taxon>
        <taxon>Trypanosoma</taxon>
    </lineage>
</organism>
<dbReference type="OrthoDB" id="951172at2759"/>